<feature type="transmembrane region" description="Helical" evidence="1">
    <location>
        <begin position="130"/>
        <end position="149"/>
    </location>
</feature>
<dbReference type="SUPFAM" id="SSF55874">
    <property type="entry name" value="ATPase domain of HSP90 chaperone/DNA topoisomerase II/histidine kinase"/>
    <property type="match status" value="1"/>
</dbReference>
<feature type="transmembrane region" description="Helical" evidence="1">
    <location>
        <begin position="63"/>
        <end position="83"/>
    </location>
</feature>
<reference evidence="3 4" key="1">
    <citation type="submission" date="2018-12" db="EMBL/GenBank/DDBJ databases">
        <title>A novel vanA-carrying plasmid in a clinical isolate of Enterococcus avium.</title>
        <authorList>
            <person name="Bernasconi O.J."/>
            <person name="Luzzaro F."/>
            <person name="Endimiani A."/>
        </authorList>
    </citation>
    <scope>NUCLEOTIDE SEQUENCE [LARGE SCALE GENOMIC DNA]</scope>
    <source>
        <strain evidence="3 4">LC0559/18</strain>
    </source>
</reference>
<dbReference type="InterPro" id="IPR036890">
    <property type="entry name" value="HATPase_C_sf"/>
</dbReference>
<dbReference type="CDD" id="cd16935">
    <property type="entry name" value="HATPase_AgrC-ComD-like"/>
    <property type="match status" value="1"/>
</dbReference>
<organism evidence="3 4">
    <name type="scientific">Enterococcus avium</name>
    <name type="common">Streptococcus avium</name>
    <dbReference type="NCBI Taxonomy" id="33945"/>
    <lineage>
        <taxon>Bacteria</taxon>
        <taxon>Bacillati</taxon>
        <taxon>Bacillota</taxon>
        <taxon>Bacilli</taxon>
        <taxon>Lactobacillales</taxon>
        <taxon>Enterococcaceae</taxon>
        <taxon>Enterococcus</taxon>
    </lineage>
</organism>
<dbReference type="Proteomes" id="UP000288388">
    <property type="component" value="Unassembled WGS sequence"/>
</dbReference>
<feature type="transmembrane region" description="Helical" evidence="1">
    <location>
        <begin position="95"/>
        <end position="118"/>
    </location>
</feature>
<dbReference type="RefSeq" id="WP_127978500.1">
    <property type="nucleotide sequence ID" value="NZ_JBPFKW010000234.1"/>
</dbReference>
<comment type="caution">
    <text evidence="3">The sequence shown here is derived from an EMBL/GenBank/DDBJ whole genome shotgun (WGS) entry which is preliminary data.</text>
</comment>
<dbReference type="Pfam" id="PF14501">
    <property type="entry name" value="HATPase_c_5"/>
    <property type="match status" value="1"/>
</dbReference>
<evidence type="ECO:0000313" key="3">
    <source>
        <dbReference type="EMBL" id="RVU94332.1"/>
    </source>
</evidence>
<sequence length="431" mass="49223">MAFLENFIPVTILTSLSLNLLFSSFFSTKPQIPKRSLFLVIYLTCVPYYFINNLANESGTGSLRPILTTLSTLLLLLCVQAFFNGKAYQRGLVAVLFIVFSIISEGILLILARLILPVDNLLDFVSSGGIGNRIAMLINFLMVFSFWSARKKRDISIQRNFSILQLLIASICSLSIGILIISVTGTDQFVTRDIILIISFVLLLILFYLSFEMSDNLSKKNQEFQLQKQRHELLEDYYQQVEKHQQEVRKIKHDLKNQLYSIVGYLDANKEDDANQQINQLINQLDSNELPSFTQHTGLNALLRLHFRTMKETGITCEFEIKCPETMKFSDSDLSSLIGNILDNAREACEHSSTRKYVQLKLVYFDHSLVGSCENSTDSKVTTLTTRKKDKSSHGFGLKSIRQIVEKYHGKLNYAIDDYSFKLTFNLFEQT</sequence>
<proteinExistence type="predicted"/>
<feature type="transmembrane region" description="Helical" evidence="1">
    <location>
        <begin position="35"/>
        <end position="51"/>
    </location>
</feature>
<dbReference type="GO" id="GO:0042802">
    <property type="term" value="F:identical protein binding"/>
    <property type="evidence" value="ECO:0007669"/>
    <property type="project" value="TreeGrafter"/>
</dbReference>
<keyword evidence="1" id="KW-0812">Transmembrane</keyword>
<gene>
    <name evidence="3" type="ORF">EK398_05440</name>
</gene>
<dbReference type="Gene3D" id="3.30.565.10">
    <property type="entry name" value="Histidine kinase-like ATPase, C-terminal domain"/>
    <property type="match status" value="1"/>
</dbReference>
<dbReference type="EMBL" id="RYZS01000001">
    <property type="protein sequence ID" value="RVU94332.1"/>
    <property type="molecule type" value="Genomic_DNA"/>
</dbReference>
<evidence type="ECO:0000259" key="2">
    <source>
        <dbReference type="Pfam" id="PF14501"/>
    </source>
</evidence>
<feature type="transmembrane region" description="Helical" evidence="1">
    <location>
        <begin position="194"/>
        <end position="211"/>
    </location>
</feature>
<keyword evidence="1" id="KW-0472">Membrane</keyword>
<evidence type="ECO:0000313" key="4">
    <source>
        <dbReference type="Proteomes" id="UP000288388"/>
    </source>
</evidence>
<feature type="transmembrane region" description="Helical" evidence="1">
    <location>
        <begin position="161"/>
        <end position="182"/>
    </location>
</feature>
<name>A0A437UL16_ENTAV</name>
<feature type="domain" description="Sensor histidine kinase NatK-like C-terminal" evidence="2">
    <location>
        <begin position="333"/>
        <end position="424"/>
    </location>
</feature>
<accession>A0A437UL16</accession>
<dbReference type="PANTHER" id="PTHR40448">
    <property type="entry name" value="TWO-COMPONENT SENSOR HISTIDINE KINASE"/>
    <property type="match status" value="1"/>
</dbReference>
<keyword evidence="1" id="KW-1133">Transmembrane helix</keyword>
<feature type="transmembrane region" description="Helical" evidence="1">
    <location>
        <begin position="6"/>
        <end position="28"/>
    </location>
</feature>
<protein>
    <submittedName>
        <fullName evidence="3">GHKL domain-containing protein</fullName>
    </submittedName>
</protein>
<dbReference type="PANTHER" id="PTHR40448:SF1">
    <property type="entry name" value="TWO-COMPONENT SENSOR HISTIDINE KINASE"/>
    <property type="match status" value="1"/>
</dbReference>
<dbReference type="InterPro" id="IPR032834">
    <property type="entry name" value="NatK-like_C"/>
</dbReference>
<dbReference type="AlphaFoldDB" id="A0A437UL16"/>
<evidence type="ECO:0000256" key="1">
    <source>
        <dbReference type="SAM" id="Phobius"/>
    </source>
</evidence>